<dbReference type="SUPFAM" id="SSF110087">
    <property type="entry name" value="DR1885-like metal-binding protein"/>
    <property type="match status" value="1"/>
</dbReference>
<dbReference type="InterPro" id="IPR007410">
    <property type="entry name" value="LpqE-like"/>
</dbReference>
<dbReference type="STRING" id="40571.SAMN05660733_07793"/>
<dbReference type="RefSeq" id="WP_051771218.1">
    <property type="nucleotide sequence ID" value="NZ_FWYC01000022.1"/>
</dbReference>
<dbReference type="Proteomes" id="UP000192840">
    <property type="component" value="Unassembled WGS sequence"/>
</dbReference>
<feature type="signal peptide" evidence="1">
    <location>
        <begin position="1"/>
        <end position="24"/>
    </location>
</feature>
<dbReference type="OrthoDB" id="5188566at2"/>
<dbReference type="AlphaFoldDB" id="A0A1W2FRS7"/>
<organism evidence="2 3">
    <name type="scientific">Lentzea albidocapillata</name>
    <dbReference type="NCBI Taxonomy" id="40571"/>
    <lineage>
        <taxon>Bacteria</taxon>
        <taxon>Bacillati</taxon>
        <taxon>Actinomycetota</taxon>
        <taxon>Actinomycetes</taxon>
        <taxon>Pseudonocardiales</taxon>
        <taxon>Pseudonocardiaceae</taxon>
        <taxon>Lentzea</taxon>
    </lineage>
</organism>
<dbReference type="InterPro" id="IPR036182">
    <property type="entry name" value="PCuAC_sf"/>
</dbReference>
<proteinExistence type="predicted"/>
<evidence type="ECO:0008006" key="4">
    <source>
        <dbReference type="Google" id="ProtNLM"/>
    </source>
</evidence>
<gene>
    <name evidence="2" type="ORF">SAMN05660733_07793</name>
</gene>
<reference evidence="3" key="1">
    <citation type="submission" date="2017-04" db="EMBL/GenBank/DDBJ databases">
        <authorList>
            <person name="Varghese N."/>
            <person name="Submissions S."/>
        </authorList>
    </citation>
    <scope>NUCLEOTIDE SEQUENCE [LARGE SCALE GENOMIC DNA]</scope>
    <source>
        <strain evidence="3">DSM 44073</strain>
    </source>
</reference>
<evidence type="ECO:0000313" key="3">
    <source>
        <dbReference type="Proteomes" id="UP000192840"/>
    </source>
</evidence>
<dbReference type="Pfam" id="PF04314">
    <property type="entry name" value="PCuAC"/>
    <property type="match status" value="1"/>
</dbReference>
<dbReference type="Gene3D" id="2.60.40.1890">
    <property type="entry name" value="PCu(A)C copper chaperone"/>
    <property type="match status" value="1"/>
</dbReference>
<keyword evidence="3" id="KW-1185">Reference proteome</keyword>
<sequence>MLPTGIAKVASTMAVVLLALTATSCGEPQRVHESGTIGTNAEFGEILLRNVHFRPPEGNAFRAGDDGVISLALFNRADHPDALVDVRTPVAGDVEIRWDRDCDGSGEKVQELPLAADGGVDGVAGEQLAYHLQVLDFSEDVLAGTTVPVTFEFDRAGETTVDAIIETAGDGDDGPLPSCTPDEITLTGVVQSGVEPRCLVMRADDGRQFLLLGGDPQVLQAGEEVVVEGAPAPDRPTTCMQGIPFLVSDARLSG</sequence>
<evidence type="ECO:0000313" key="2">
    <source>
        <dbReference type="EMBL" id="SMD24677.1"/>
    </source>
</evidence>
<protein>
    <recommendedName>
        <fullName evidence="4">Copper(I)-binding protein</fullName>
    </recommendedName>
</protein>
<evidence type="ECO:0000256" key="1">
    <source>
        <dbReference type="SAM" id="SignalP"/>
    </source>
</evidence>
<dbReference type="EMBL" id="FWYC01000022">
    <property type="protein sequence ID" value="SMD24677.1"/>
    <property type="molecule type" value="Genomic_DNA"/>
</dbReference>
<accession>A0A1W2FRS7</accession>
<feature type="chain" id="PRO_5039141882" description="Copper(I)-binding protein" evidence="1">
    <location>
        <begin position="25"/>
        <end position="254"/>
    </location>
</feature>
<keyword evidence="1" id="KW-0732">Signal</keyword>
<name>A0A1W2FRS7_9PSEU</name>
<dbReference type="eggNOG" id="COG2847">
    <property type="taxonomic scope" value="Bacteria"/>
</dbReference>